<evidence type="ECO:0000313" key="2">
    <source>
        <dbReference type="EMBL" id="GET42147.1"/>
    </source>
</evidence>
<protein>
    <submittedName>
        <fullName evidence="2">von Willebrand factor, type A</fullName>
    </submittedName>
</protein>
<dbReference type="Proteomes" id="UP001050975">
    <property type="component" value="Unassembled WGS sequence"/>
</dbReference>
<evidence type="ECO:0000313" key="3">
    <source>
        <dbReference type="Proteomes" id="UP001050975"/>
    </source>
</evidence>
<sequence>MGLKQVGLLDQEQRCPVILLLDRSASMAWATRTGKVPIEELNKGLAVFKKAVQEDEILAMRVDVAIVTFGPVELCQNFVTIDRFTPPQLQASNVSPMGEAIEFAIDLAEKQKAFYREQVIPYYQPLIFMITDGQPGYGYTEGGQDAALEKALLVSQRLKSLDSGRGSKPKLTFFSIAVQGANMSILRQITPAKRPGEIMDRVQKLNGLNFTELFQWIAESVGQAARLGTQARFTPTSALSSNS</sequence>
<dbReference type="Gene3D" id="3.40.50.410">
    <property type="entry name" value="von Willebrand factor, type A domain"/>
    <property type="match status" value="1"/>
</dbReference>
<feature type="domain" description="VWFA" evidence="1">
    <location>
        <begin position="14"/>
        <end position="206"/>
    </location>
</feature>
<dbReference type="InterPro" id="IPR036465">
    <property type="entry name" value="vWFA_dom_sf"/>
</dbReference>
<dbReference type="SMART" id="SM00327">
    <property type="entry name" value="VWA"/>
    <property type="match status" value="1"/>
</dbReference>
<dbReference type="SUPFAM" id="SSF53300">
    <property type="entry name" value="vWA-like"/>
    <property type="match status" value="1"/>
</dbReference>
<accession>A0AAV3XR35</accession>
<evidence type="ECO:0000259" key="1">
    <source>
        <dbReference type="SMART" id="SM00327"/>
    </source>
</evidence>
<dbReference type="InterPro" id="IPR002035">
    <property type="entry name" value="VWF_A"/>
</dbReference>
<comment type="caution">
    <text evidence="2">The sequence shown here is derived from an EMBL/GenBank/DDBJ whole genome shotgun (WGS) entry which is preliminary data.</text>
</comment>
<organism evidence="2 3">
    <name type="scientific">Microseira wollei NIES-4236</name>
    <dbReference type="NCBI Taxonomy" id="2530354"/>
    <lineage>
        <taxon>Bacteria</taxon>
        <taxon>Bacillati</taxon>
        <taxon>Cyanobacteriota</taxon>
        <taxon>Cyanophyceae</taxon>
        <taxon>Oscillatoriophycideae</taxon>
        <taxon>Aerosakkonematales</taxon>
        <taxon>Aerosakkonemataceae</taxon>
        <taxon>Microseira</taxon>
    </lineage>
</organism>
<dbReference type="RefSeq" id="WP_226589256.1">
    <property type="nucleotide sequence ID" value="NZ_BLAY01000150.1"/>
</dbReference>
<dbReference type="PIRSF" id="PIRSF020634">
    <property type="entry name" value="TerY_vWA"/>
    <property type="match status" value="1"/>
</dbReference>
<dbReference type="AlphaFoldDB" id="A0AAV3XR35"/>
<name>A0AAV3XR35_9CYAN</name>
<gene>
    <name evidence="2" type="ORF">MiSe_69610</name>
</gene>
<dbReference type="EMBL" id="BLAY01000150">
    <property type="protein sequence ID" value="GET42147.1"/>
    <property type="molecule type" value="Genomic_DNA"/>
</dbReference>
<keyword evidence="3" id="KW-1185">Reference proteome</keyword>
<proteinExistence type="predicted"/>
<dbReference type="InterPro" id="IPR011392">
    <property type="entry name" value="Tellurite-R_TerY"/>
</dbReference>
<reference evidence="2" key="1">
    <citation type="submission" date="2019-10" db="EMBL/GenBank/DDBJ databases">
        <title>Draft genome sequece of Microseira wollei NIES-4236.</title>
        <authorList>
            <person name="Yamaguchi H."/>
            <person name="Suzuki S."/>
            <person name="Kawachi M."/>
        </authorList>
    </citation>
    <scope>NUCLEOTIDE SEQUENCE</scope>
    <source>
        <strain evidence="2">NIES-4236</strain>
    </source>
</reference>